<dbReference type="Proteomes" id="UP000825123">
    <property type="component" value="Chromosome"/>
</dbReference>
<keyword evidence="2" id="KW-1185">Reference proteome</keyword>
<sequence>MFRGKVLKFKKIIIIQKKREEKLLEMKNLVHINIYYCDKIGRIKKVFYVI</sequence>
<protein>
    <submittedName>
        <fullName evidence="1">Uncharacterized protein</fullName>
    </submittedName>
</protein>
<evidence type="ECO:0000313" key="1">
    <source>
        <dbReference type="EMBL" id="BCU71472.1"/>
    </source>
</evidence>
<organism evidence="1 2">
    <name type="scientific">Stygiolobus caldivivus</name>
    <dbReference type="NCBI Taxonomy" id="2824673"/>
    <lineage>
        <taxon>Archaea</taxon>
        <taxon>Thermoproteota</taxon>
        <taxon>Thermoprotei</taxon>
        <taxon>Sulfolobales</taxon>
        <taxon>Sulfolobaceae</taxon>
        <taxon>Stygiolobus</taxon>
    </lineage>
</organism>
<dbReference type="EMBL" id="AP024597">
    <property type="protein sequence ID" value="BCU71472.1"/>
    <property type="molecule type" value="Genomic_DNA"/>
</dbReference>
<reference evidence="1 2" key="1">
    <citation type="submission" date="2021-04" db="EMBL/GenBank/DDBJ databases">
        <title>Complete genome sequence of Stygiolobus sp. KN-1.</title>
        <authorList>
            <person name="Nakamura K."/>
            <person name="Sakai H."/>
            <person name="Kurosawa N."/>
        </authorList>
    </citation>
    <scope>NUCLEOTIDE SEQUENCE [LARGE SCALE GENOMIC DNA]</scope>
    <source>
        <strain evidence="1 2">KN-1</strain>
    </source>
</reference>
<accession>A0A8D5U920</accession>
<dbReference type="KEGG" id="csty:KN1_27690"/>
<gene>
    <name evidence="1" type="ORF">KN1_27690</name>
</gene>
<evidence type="ECO:0000313" key="2">
    <source>
        <dbReference type="Proteomes" id="UP000825123"/>
    </source>
</evidence>
<name>A0A8D5U920_9CREN</name>
<proteinExistence type="predicted"/>
<dbReference type="AlphaFoldDB" id="A0A8D5U920"/>